<gene>
    <name evidence="3" type="ORF">AQPE_3056</name>
</gene>
<dbReference type="RefSeq" id="WP_318347182.1">
    <property type="nucleotide sequence ID" value="NZ_AP018694.1"/>
</dbReference>
<keyword evidence="4" id="KW-1185">Reference proteome</keyword>
<proteinExistence type="predicted"/>
<dbReference type="InterPro" id="IPR001296">
    <property type="entry name" value="Glyco_trans_1"/>
</dbReference>
<dbReference type="GO" id="GO:0016757">
    <property type="term" value="F:glycosyltransferase activity"/>
    <property type="evidence" value="ECO:0007669"/>
    <property type="project" value="InterPro"/>
</dbReference>
<dbReference type="Proteomes" id="UP001193389">
    <property type="component" value="Chromosome"/>
</dbReference>
<evidence type="ECO:0000259" key="1">
    <source>
        <dbReference type="Pfam" id="PF00534"/>
    </source>
</evidence>
<name>A0A5K7SBQ1_9BACT</name>
<dbReference type="AlphaFoldDB" id="A0A5K7SBQ1"/>
<dbReference type="InterPro" id="IPR050194">
    <property type="entry name" value="Glycosyltransferase_grp1"/>
</dbReference>
<dbReference type="KEGG" id="anf:AQPE_3056"/>
<dbReference type="PANTHER" id="PTHR45947:SF3">
    <property type="entry name" value="SULFOQUINOVOSYL TRANSFERASE SQD2"/>
    <property type="match status" value="1"/>
</dbReference>
<dbReference type="SUPFAM" id="SSF53756">
    <property type="entry name" value="UDP-Glycosyltransferase/glycogen phosphorylase"/>
    <property type="match status" value="1"/>
</dbReference>
<organism evidence="3 4">
    <name type="scientific">Aquipluma nitroreducens</name>
    <dbReference type="NCBI Taxonomy" id="2010828"/>
    <lineage>
        <taxon>Bacteria</taxon>
        <taxon>Pseudomonadati</taxon>
        <taxon>Bacteroidota</taxon>
        <taxon>Bacteroidia</taxon>
        <taxon>Marinilabiliales</taxon>
        <taxon>Prolixibacteraceae</taxon>
        <taxon>Aquipluma</taxon>
    </lineage>
</organism>
<sequence>MKKLKILLLADSSSIHTQRWANSLSESGVEIAIFSLCESVGHYHQEIEIYTNGFDSKWTNRNNNIFSKIIYLKTIRNLRKVIKEFKPDILHAHFATSYGLLGALSRFKPFIISVWGSDIFEFPRRTLINNIVLRFNLLFPKCILSTSHIMAIETSKYTKKKILVTPFGVDISKFMQKSNYNKNSTIVFGTIKTLDPVYGIDTLIKAFNISHNKLLSKNINSELHIIGGGPEELKLKKLAEDLNINNQIFFKGKIPHEEVPQQLQNFDIFVALSNSESYGVAIVEASSCSLPVIVSNVGGLPEVVVNNETGFIIEPSNPEEAAAKMFELGIDKEKRETFGKQGRHFVEENYNWETNVKQMIEIYNNSIINGY</sequence>
<dbReference type="InterPro" id="IPR028098">
    <property type="entry name" value="Glyco_trans_4-like_N"/>
</dbReference>
<protein>
    <submittedName>
        <fullName evidence="3">Glycosyltransferase</fullName>
    </submittedName>
</protein>
<reference evidence="3" key="1">
    <citation type="journal article" date="2020" name="Int. J. Syst. Evol. Microbiol.">
        <title>Aquipluma nitroreducens gen. nov. sp. nov., a novel facultatively anaerobic bacterium isolated from a freshwater lake.</title>
        <authorList>
            <person name="Watanabe M."/>
            <person name="Kojima H."/>
            <person name="Fukui M."/>
        </authorList>
    </citation>
    <scope>NUCLEOTIDE SEQUENCE</scope>
    <source>
        <strain evidence="3">MeG22</strain>
    </source>
</reference>
<dbReference type="PANTHER" id="PTHR45947">
    <property type="entry name" value="SULFOQUINOVOSYL TRANSFERASE SQD2"/>
    <property type="match status" value="1"/>
</dbReference>
<feature type="domain" description="Glycosyl transferase family 1" evidence="1">
    <location>
        <begin position="176"/>
        <end position="344"/>
    </location>
</feature>
<dbReference type="Pfam" id="PF00534">
    <property type="entry name" value="Glycos_transf_1"/>
    <property type="match status" value="1"/>
</dbReference>
<evidence type="ECO:0000313" key="3">
    <source>
        <dbReference type="EMBL" id="BBE18886.1"/>
    </source>
</evidence>
<dbReference type="Pfam" id="PF13477">
    <property type="entry name" value="Glyco_trans_4_2"/>
    <property type="match status" value="1"/>
</dbReference>
<evidence type="ECO:0000259" key="2">
    <source>
        <dbReference type="Pfam" id="PF13477"/>
    </source>
</evidence>
<dbReference type="EMBL" id="AP018694">
    <property type="protein sequence ID" value="BBE18886.1"/>
    <property type="molecule type" value="Genomic_DNA"/>
</dbReference>
<dbReference type="Gene3D" id="3.40.50.2000">
    <property type="entry name" value="Glycogen Phosphorylase B"/>
    <property type="match status" value="2"/>
</dbReference>
<accession>A0A5K7SBQ1</accession>
<feature type="domain" description="Glycosyltransferase subfamily 4-like N-terminal" evidence="2">
    <location>
        <begin position="5"/>
        <end position="147"/>
    </location>
</feature>
<evidence type="ECO:0000313" key="4">
    <source>
        <dbReference type="Proteomes" id="UP001193389"/>
    </source>
</evidence>